<gene>
    <name evidence="2" type="primary">cheR2</name>
    <name evidence="2" type="ORF">SPDO_29970</name>
</gene>
<organism evidence="2 3">
    <name type="scientific">Sphingomonas dokdonensis</name>
    <dbReference type="NCBI Taxonomy" id="344880"/>
    <lineage>
        <taxon>Bacteria</taxon>
        <taxon>Pseudomonadati</taxon>
        <taxon>Pseudomonadota</taxon>
        <taxon>Alphaproteobacteria</taxon>
        <taxon>Sphingomonadales</taxon>
        <taxon>Sphingomonadaceae</taxon>
        <taxon>Sphingomonas</taxon>
    </lineage>
</organism>
<evidence type="ECO:0000313" key="3">
    <source>
        <dbReference type="Proteomes" id="UP000197290"/>
    </source>
</evidence>
<dbReference type="AlphaFoldDB" id="A0A245ZDV3"/>
<dbReference type="PANTHER" id="PTHR24422">
    <property type="entry name" value="CHEMOTAXIS PROTEIN METHYLTRANSFERASE"/>
    <property type="match status" value="1"/>
</dbReference>
<dbReference type="RefSeq" id="WP_245829550.1">
    <property type="nucleotide sequence ID" value="NZ_NBBI01000008.1"/>
</dbReference>
<dbReference type="GO" id="GO:0008983">
    <property type="term" value="F:protein-glutamate O-methyltransferase activity"/>
    <property type="evidence" value="ECO:0007669"/>
    <property type="project" value="UniProtKB-EC"/>
</dbReference>
<dbReference type="EMBL" id="NBBI01000008">
    <property type="protein sequence ID" value="OWK27914.1"/>
    <property type="molecule type" value="Genomic_DNA"/>
</dbReference>
<keyword evidence="3" id="KW-1185">Reference proteome</keyword>
<dbReference type="SUPFAM" id="SSF53335">
    <property type="entry name" value="S-adenosyl-L-methionine-dependent methyltransferases"/>
    <property type="match status" value="1"/>
</dbReference>
<dbReference type="Proteomes" id="UP000197290">
    <property type="component" value="Unassembled WGS sequence"/>
</dbReference>
<accession>A0A245ZDV3</accession>
<feature type="domain" description="CheR-type methyltransferase" evidence="1">
    <location>
        <begin position="20"/>
        <end position="263"/>
    </location>
</feature>
<proteinExistence type="predicted"/>
<keyword evidence="2" id="KW-0808">Transferase</keyword>
<dbReference type="InterPro" id="IPR050903">
    <property type="entry name" value="Bact_Chemotaxis_MeTrfase"/>
</dbReference>
<dbReference type="EC" id="2.1.1.80" evidence="2"/>
<dbReference type="Pfam" id="PF01739">
    <property type="entry name" value="CheR"/>
    <property type="match status" value="1"/>
</dbReference>
<dbReference type="PRINTS" id="PR00996">
    <property type="entry name" value="CHERMTFRASE"/>
</dbReference>
<dbReference type="InterPro" id="IPR029063">
    <property type="entry name" value="SAM-dependent_MTases_sf"/>
</dbReference>
<dbReference type="PROSITE" id="PS50123">
    <property type="entry name" value="CHER"/>
    <property type="match status" value="1"/>
</dbReference>
<comment type="caution">
    <text evidence="2">The sequence shown here is derived from an EMBL/GenBank/DDBJ whole genome shotgun (WGS) entry which is preliminary data.</text>
</comment>
<evidence type="ECO:0000313" key="2">
    <source>
        <dbReference type="EMBL" id="OWK27914.1"/>
    </source>
</evidence>
<dbReference type="SMART" id="SM00138">
    <property type="entry name" value="MeTrc"/>
    <property type="match status" value="1"/>
</dbReference>
<keyword evidence="2" id="KW-0489">Methyltransferase</keyword>
<name>A0A245ZDV3_9SPHN</name>
<dbReference type="InterPro" id="IPR000780">
    <property type="entry name" value="CheR_MeTrfase"/>
</dbReference>
<dbReference type="GO" id="GO:0032259">
    <property type="term" value="P:methylation"/>
    <property type="evidence" value="ECO:0007669"/>
    <property type="project" value="UniProtKB-KW"/>
</dbReference>
<dbReference type="InterPro" id="IPR022642">
    <property type="entry name" value="CheR_C"/>
</dbReference>
<protein>
    <submittedName>
        <fullName evidence="2">Chemotaxis protein methyltransferase cher2</fullName>
        <ecNumber evidence="2">2.1.1.80</ecNumber>
    </submittedName>
</protein>
<reference evidence="2 3" key="1">
    <citation type="submission" date="2017-03" db="EMBL/GenBank/DDBJ databases">
        <title>Genome sequence of Sphingomonas dokdonensis DSM 21029.</title>
        <authorList>
            <person name="Poehlein A."/>
            <person name="Wuebbeler J.H."/>
            <person name="Steinbuechel A."/>
            <person name="Daniel R."/>
        </authorList>
    </citation>
    <scope>NUCLEOTIDE SEQUENCE [LARGE SCALE GENOMIC DNA]</scope>
    <source>
        <strain evidence="2 3">DSM 21029</strain>
    </source>
</reference>
<evidence type="ECO:0000259" key="1">
    <source>
        <dbReference type="PROSITE" id="PS50123"/>
    </source>
</evidence>
<dbReference type="PANTHER" id="PTHR24422:SF21">
    <property type="entry name" value="CHEMOTAXIS PROTEIN METHYLTRANSFERASE 1"/>
    <property type="match status" value="1"/>
</dbReference>
<sequence>MIAQRQMHAGEASALTMSALAALLEQRTGQRIAANRAWRIDTALKPIATERGMASIDALVAEVRGGGNAALADQIVDALLNQETSFFRDAGAIETAAEAIATVATGRPRIWCAGCSTGQEPLSLSMALTEREVEHELIATDVSGHAINRARAGRYSQFEIQRGLATMRMLRWFDQDGSDWIARPALVRGINFRRSNVVLDTPPGRIFDGVLCRNVLFYLAPDLRPRVLDAIADSLRPGGLLMLGAGETVIGQSDRFAPSKRFRGLYELVAPKPAA</sequence>
<dbReference type="Gene3D" id="3.40.50.150">
    <property type="entry name" value="Vaccinia Virus protein VP39"/>
    <property type="match status" value="1"/>
</dbReference>
<dbReference type="CDD" id="cd02440">
    <property type="entry name" value="AdoMet_MTases"/>
    <property type="match status" value="1"/>
</dbReference>